<dbReference type="AlphaFoldDB" id="A0A518BXU2"/>
<feature type="active site" description="Nucleophile" evidence="6">
    <location>
        <position position="12"/>
    </location>
</feature>
<dbReference type="Gene3D" id="3.40.50.2300">
    <property type="match status" value="1"/>
</dbReference>
<dbReference type="RefSeq" id="WP_236254278.1">
    <property type="nucleotide sequence ID" value="NZ_CP036280.1"/>
</dbReference>
<dbReference type="InterPro" id="IPR017867">
    <property type="entry name" value="Tyr_phospatase_low_mol_wt"/>
</dbReference>
<feature type="active site" description="Proton donor" evidence="6">
    <location>
        <position position="128"/>
    </location>
</feature>
<dbReference type="EMBL" id="CP036280">
    <property type="protein sequence ID" value="QDU71791.1"/>
    <property type="molecule type" value="Genomic_DNA"/>
</dbReference>
<evidence type="ECO:0000256" key="6">
    <source>
        <dbReference type="PIRSR" id="PIRSR617867-1"/>
    </source>
</evidence>
<keyword evidence="4" id="KW-0904">Protein phosphatase</keyword>
<dbReference type="SMART" id="SM00226">
    <property type="entry name" value="LMWPc"/>
    <property type="match status" value="1"/>
</dbReference>
<dbReference type="PANTHER" id="PTHR11717">
    <property type="entry name" value="LOW MOLECULAR WEIGHT PROTEIN TYROSINE PHOSPHATASE"/>
    <property type="match status" value="1"/>
</dbReference>
<dbReference type="Proteomes" id="UP000320386">
    <property type="component" value="Chromosome"/>
</dbReference>
<dbReference type="InterPro" id="IPR036196">
    <property type="entry name" value="Ptyr_pPase_sf"/>
</dbReference>
<reference evidence="8 9" key="1">
    <citation type="submission" date="2019-02" db="EMBL/GenBank/DDBJ databases">
        <title>Deep-cultivation of Planctomycetes and their phenomic and genomic characterization uncovers novel biology.</title>
        <authorList>
            <person name="Wiegand S."/>
            <person name="Jogler M."/>
            <person name="Boedeker C."/>
            <person name="Pinto D."/>
            <person name="Vollmers J."/>
            <person name="Rivas-Marin E."/>
            <person name="Kohn T."/>
            <person name="Peeters S.H."/>
            <person name="Heuer A."/>
            <person name="Rast P."/>
            <person name="Oberbeckmann S."/>
            <person name="Bunk B."/>
            <person name="Jeske O."/>
            <person name="Meyerdierks A."/>
            <person name="Storesund J.E."/>
            <person name="Kallscheuer N."/>
            <person name="Luecker S."/>
            <person name="Lage O.M."/>
            <person name="Pohl T."/>
            <person name="Merkel B.J."/>
            <person name="Hornburger P."/>
            <person name="Mueller R.-W."/>
            <person name="Bruemmer F."/>
            <person name="Labrenz M."/>
            <person name="Spormann A.M."/>
            <person name="Op den Camp H."/>
            <person name="Overmann J."/>
            <person name="Amann R."/>
            <person name="Jetten M.S.M."/>
            <person name="Mascher T."/>
            <person name="Medema M.H."/>
            <person name="Devos D.P."/>
            <person name="Kaster A.-K."/>
            <person name="Ovreas L."/>
            <person name="Rohde M."/>
            <person name="Galperin M.Y."/>
            <person name="Jogler C."/>
        </authorList>
    </citation>
    <scope>NUCLEOTIDE SEQUENCE [LARGE SCALE GENOMIC DNA]</scope>
    <source>
        <strain evidence="8 9">Pan265</strain>
    </source>
</reference>
<comment type="similarity">
    <text evidence="1">Belongs to the low molecular weight phosphotyrosine protein phosphatase family.</text>
</comment>
<feature type="active site" evidence="6">
    <location>
        <position position="18"/>
    </location>
</feature>
<dbReference type="PANTHER" id="PTHR11717:SF31">
    <property type="entry name" value="LOW MOLECULAR WEIGHT PROTEIN-TYROSINE-PHOSPHATASE ETP-RELATED"/>
    <property type="match status" value="1"/>
</dbReference>
<dbReference type="SUPFAM" id="SSF52788">
    <property type="entry name" value="Phosphotyrosine protein phosphatases I"/>
    <property type="match status" value="1"/>
</dbReference>
<evidence type="ECO:0000256" key="2">
    <source>
        <dbReference type="ARBA" id="ARBA00013064"/>
    </source>
</evidence>
<dbReference type="EC" id="3.1.3.48" evidence="2"/>
<keyword evidence="9" id="KW-1185">Reference proteome</keyword>
<evidence type="ECO:0000256" key="4">
    <source>
        <dbReference type="ARBA" id="ARBA00022912"/>
    </source>
</evidence>
<dbReference type="InterPro" id="IPR023485">
    <property type="entry name" value="Ptyr_pPase"/>
</dbReference>
<evidence type="ECO:0000256" key="3">
    <source>
        <dbReference type="ARBA" id="ARBA00022801"/>
    </source>
</evidence>
<gene>
    <name evidence="8" type="primary">ywlE</name>
    <name evidence="8" type="ORF">Pan265_16440</name>
</gene>
<evidence type="ECO:0000256" key="5">
    <source>
        <dbReference type="ARBA" id="ARBA00051722"/>
    </source>
</evidence>
<evidence type="ECO:0000313" key="9">
    <source>
        <dbReference type="Proteomes" id="UP000320386"/>
    </source>
</evidence>
<organism evidence="8 9">
    <name type="scientific">Mucisphaera calidilacus</name>
    <dbReference type="NCBI Taxonomy" id="2527982"/>
    <lineage>
        <taxon>Bacteria</taxon>
        <taxon>Pseudomonadati</taxon>
        <taxon>Planctomycetota</taxon>
        <taxon>Phycisphaerae</taxon>
        <taxon>Phycisphaerales</taxon>
        <taxon>Phycisphaeraceae</taxon>
        <taxon>Mucisphaera</taxon>
    </lineage>
</organism>
<feature type="domain" description="Phosphotyrosine protein phosphatase I" evidence="7">
    <location>
        <begin position="6"/>
        <end position="154"/>
    </location>
</feature>
<keyword evidence="3 8" id="KW-0378">Hydrolase</keyword>
<proteinExistence type="inferred from homology"/>
<accession>A0A518BXU2</accession>
<evidence type="ECO:0000256" key="1">
    <source>
        <dbReference type="ARBA" id="ARBA00011063"/>
    </source>
</evidence>
<sequence>MAERVKSLLLVCTGNTCRSPMAEVIARDLLARRHGVEAASLGDAGVEVGSAGVMTMGGSAASPEAVAVMAERGLDLSGHVSRGLTHELVRGSDLILAMTQGHLEALLSVAPEARDRAGLLDSEGDIEDPIGQSMVVYRDVADRMSACLERVLATYSF</sequence>
<dbReference type="GO" id="GO:0004725">
    <property type="term" value="F:protein tyrosine phosphatase activity"/>
    <property type="evidence" value="ECO:0007669"/>
    <property type="project" value="UniProtKB-EC"/>
</dbReference>
<dbReference type="InterPro" id="IPR050438">
    <property type="entry name" value="LMW_PTPase"/>
</dbReference>
<evidence type="ECO:0000313" key="8">
    <source>
        <dbReference type="EMBL" id="QDU71791.1"/>
    </source>
</evidence>
<evidence type="ECO:0000259" key="7">
    <source>
        <dbReference type="SMART" id="SM00226"/>
    </source>
</evidence>
<protein>
    <recommendedName>
        <fullName evidence="2">protein-tyrosine-phosphatase</fullName>
        <ecNumber evidence="2">3.1.3.48</ecNumber>
    </recommendedName>
</protein>
<dbReference type="PRINTS" id="PR00719">
    <property type="entry name" value="LMWPTPASE"/>
</dbReference>
<dbReference type="CDD" id="cd16344">
    <property type="entry name" value="LMWPAP"/>
    <property type="match status" value="1"/>
</dbReference>
<name>A0A518BXU2_9BACT</name>
<dbReference type="Pfam" id="PF01451">
    <property type="entry name" value="LMWPc"/>
    <property type="match status" value="1"/>
</dbReference>
<dbReference type="KEGG" id="mcad:Pan265_16440"/>
<comment type="catalytic activity">
    <reaction evidence="5">
        <text>O-phospho-L-tyrosyl-[protein] + H2O = L-tyrosyl-[protein] + phosphate</text>
        <dbReference type="Rhea" id="RHEA:10684"/>
        <dbReference type="Rhea" id="RHEA-COMP:10136"/>
        <dbReference type="Rhea" id="RHEA-COMP:20101"/>
        <dbReference type="ChEBI" id="CHEBI:15377"/>
        <dbReference type="ChEBI" id="CHEBI:43474"/>
        <dbReference type="ChEBI" id="CHEBI:46858"/>
        <dbReference type="ChEBI" id="CHEBI:61978"/>
        <dbReference type="EC" id="3.1.3.48"/>
    </reaction>
</comment>